<accession>A0A4Q0SU92</accession>
<evidence type="ECO:0000313" key="3">
    <source>
        <dbReference type="Proteomes" id="UP000289437"/>
    </source>
</evidence>
<reference evidence="3" key="2">
    <citation type="submission" date="2019-02" db="EMBL/GenBank/DDBJ databases">
        <title>Granulicella sibirica sp. nov., a psychrotolerant acidobacterium isolated from an organic soil layer in forested tundra, West Siberia.</title>
        <authorList>
            <person name="Oshkin I.Y."/>
            <person name="Kulichevskaya I.S."/>
            <person name="Rijpstra W.I.C."/>
            <person name="Sinninghe Damste J.S."/>
            <person name="Rakitin A.L."/>
            <person name="Ravin N.V."/>
            <person name="Dedysh S.N."/>
        </authorList>
    </citation>
    <scope>NUCLEOTIDE SEQUENCE [LARGE SCALE GENOMIC DNA]</scope>
    <source>
        <strain evidence="3">AF10</strain>
    </source>
</reference>
<evidence type="ECO:0000256" key="1">
    <source>
        <dbReference type="SAM" id="MobiDB-lite"/>
    </source>
</evidence>
<name>A0A4Q0SU92_9BACT</name>
<organism evidence="2 3">
    <name type="scientific">Granulicella sibirica</name>
    <dbReference type="NCBI Taxonomy" id="2479048"/>
    <lineage>
        <taxon>Bacteria</taxon>
        <taxon>Pseudomonadati</taxon>
        <taxon>Acidobacteriota</taxon>
        <taxon>Terriglobia</taxon>
        <taxon>Terriglobales</taxon>
        <taxon>Acidobacteriaceae</taxon>
        <taxon>Granulicella</taxon>
    </lineage>
</organism>
<evidence type="ECO:0000313" key="2">
    <source>
        <dbReference type="EMBL" id="RXH53892.1"/>
    </source>
</evidence>
<dbReference type="EMBL" id="RDSM01000007">
    <property type="protein sequence ID" value="RXH53892.1"/>
    <property type="molecule type" value="Genomic_DNA"/>
</dbReference>
<dbReference type="Proteomes" id="UP000289437">
    <property type="component" value="Unassembled WGS sequence"/>
</dbReference>
<gene>
    <name evidence="2" type="ORF">GRAN_5230</name>
</gene>
<comment type="caution">
    <text evidence="2">The sequence shown here is derived from an EMBL/GenBank/DDBJ whole genome shotgun (WGS) entry which is preliminary data.</text>
</comment>
<reference evidence="2 3" key="1">
    <citation type="submission" date="2018-11" db="EMBL/GenBank/DDBJ databases">
        <authorList>
            <person name="Mardanov A.V."/>
            <person name="Ravin N.V."/>
            <person name="Dedysh S.N."/>
        </authorList>
    </citation>
    <scope>NUCLEOTIDE SEQUENCE [LARGE SCALE GENOMIC DNA]</scope>
    <source>
        <strain evidence="2 3">AF10</strain>
    </source>
</reference>
<proteinExistence type="predicted"/>
<feature type="region of interest" description="Disordered" evidence="1">
    <location>
        <begin position="38"/>
        <end position="92"/>
    </location>
</feature>
<protein>
    <submittedName>
        <fullName evidence="2">Uncharacterized protein</fullName>
    </submittedName>
</protein>
<dbReference type="AlphaFoldDB" id="A0A4Q0SU92"/>
<keyword evidence="3" id="KW-1185">Reference proteome</keyword>
<sequence>MNKEIADLTKRITRLTQIRDSLLPDASPAGIRGKADATAVAPLKAKRKKTTAKKAAPVNSAPGKRIVSAATRKKMSDAAKKRAAARKASTAK</sequence>